<evidence type="ECO:0000256" key="3">
    <source>
        <dbReference type="ARBA" id="ARBA00022512"/>
    </source>
</evidence>
<evidence type="ECO:0000256" key="2">
    <source>
        <dbReference type="ARBA" id="ARBA00008834"/>
    </source>
</evidence>
<dbReference type="EMBL" id="KZ305037">
    <property type="protein sequence ID" value="PIA42471.1"/>
    <property type="molecule type" value="Genomic_DNA"/>
</dbReference>
<sequence length="382" mass="41079">MYGFFTVFMFLCLVRSGMSNSVLDYGAVGDGETDDSQAFLKAWDSICESEEVSPRLIIPAGKTFLLNPVHFQGPCKAPNVRVSVEGNIIAPEMSKWNNGDESRWLGFFNVNGLIVTGSGQVDGNGQSWWGCAGKSTIVFHNCHNLQLRGLTFIDSPKNHISINDVHGATISNLHITAPEDSENTDGIDISESTNIEIRDLIIGTGDDCIAINGQSSFINITNVACGPGHGISVGSLGAHGAYDTVEEVHVKNCNFTNTQNGVRIKTWQGGSGYARKISFEQIFLDSVKNPVIIDQYYCTGGHCDTHAHQNVKISDVTYSGVHGSSRKTAAISLNCSRSVACTDIVMNDVKIDSVDPGIKTYSFCINAHGTSDSTSPDVPCLA</sequence>
<proteinExistence type="inferred from homology"/>
<organism evidence="11 12">
    <name type="scientific">Aquilegia coerulea</name>
    <name type="common">Rocky mountain columbine</name>
    <dbReference type="NCBI Taxonomy" id="218851"/>
    <lineage>
        <taxon>Eukaryota</taxon>
        <taxon>Viridiplantae</taxon>
        <taxon>Streptophyta</taxon>
        <taxon>Embryophyta</taxon>
        <taxon>Tracheophyta</taxon>
        <taxon>Spermatophyta</taxon>
        <taxon>Magnoliopsida</taxon>
        <taxon>Ranunculales</taxon>
        <taxon>Ranunculaceae</taxon>
        <taxon>Thalictroideae</taxon>
        <taxon>Aquilegia</taxon>
    </lineage>
</organism>
<dbReference type="SUPFAM" id="SSF51126">
    <property type="entry name" value="Pectin lyase-like"/>
    <property type="match status" value="1"/>
</dbReference>
<evidence type="ECO:0000313" key="12">
    <source>
        <dbReference type="Proteomes" id="UP000230069"/>
    </source>
</evidence>
<keyword evidence="3" id="KW-0134">Cell wall</keyword>
<keyword evidence="4" id="KW-0964">Secreted</keyword>
<keyword evidence="6 9" id="KW-0326">Glycosidase</keyword>
<dbReference type="GO" id="GO:0005975">
    <property type="term" value="P:carbohydrate metabolic process"/>
    <property type="evidence" value="ECO:0007669"/>
    <property type="project" value="InterPro"/>
</dbReference>
<protein>
    <recommendedName>
        <fullName evidence="13">Polygalacturonase At3g15720</fullName>
    </recommendedName>
</protein>
<gene>
    <name evidence="11" type="ORF">AQUCO_02000130v1</name>
</gene>
<dbReference type="InParanoid" id="A0A2G5DG11"/>
<evidence type="ECO:0000256" key="8">
    <source>
        <dbReference type="PROSITE-ProRule" id="PRU10052"/>
    </source>
</evidence>
<name>A0A2G5DG11_AQUCA</name>
<keyword evidence="10" id="KW-0732">Signal</keyword>
<evidence type="ECO:0000256" key="6">
    <source>
        <dbReference type="ARBA" id="ARBA00023295"/>
    </source>
</evidence>
<dbReference type="STRING" id="218851.A0A2G5DG11"/>
<dbReference type="GO" id="GO:0004650">
    <property type="term" value="F:polygalacturonase activity"/>
    <property type="evidence" value="ECO:0007669"/>
    <property type="project" value="InterPro"/>
</dbReference>
<dbReference type="AlphaFoldDB" id="A0A2G5DG11"/>
<evidence type="ECO:0000313" key="11">
    <source>
        <dbReference type="EMBL" id="PIA42471.1"/>
    </source>
</evidence>
<keyword evidence="12" id="KW-1185">Reference proteome</keyword>
<reference evidence="11 12" key="1">
    <citation type="submission" date="2017-09" db="EMBL/GenBank/DDBJ databases">
        <title>WGS assembly of Aquilegia coerulea Goldsmith.</title>
        <authorList>
            <person name="Hodges S."/>
            <person name="Kramer E."/>
            <person name="Nordborg M."/>
            <person name="Tomkins J."/>
            <person name="Borevitz J."/>
            <person name="Derieg N."/>
            <person name="Yan J."/>
            <person name="Mihaltcheva S."/>
            <person name="Hayes R.D."/>
            <person name="Rokhsar D."/>
        </authorList>
    </citation>
    <scope>NUCLEOTIDE SEQUENCE [LARGE SCALE GENOMIC DNA]</scope>
    <source>
        <strain evidence="12">cv. Goldsmith</strain>
    </source>
</reference>
<dbReference type="OrthoDB" id="187139at2759"/>
<feature type="active site" evidence="8">
    <location>
        <position position="229"/>
    </location>
</feature>
<dbReference type="PANTHER" id="PTHR31375">
    <property type="match status" value="1"/>
</dbReference>
<keyword evidence="7" id="KW-0961">Cell wall biogenesis/degradation</keyword>
<evidence type="ECO:0000256" key="4">
    <source>
        <dbReference type="ARBA" id="ARBA00022525"/>
    </source>
</evidence>
<keyword evidence="5 9" id="KW-0378">Hydrolase</keyword>
<evidence type="ECO:0008006" key="13">
    <source>
        <dbReference type="Google" id="ProtNLM"/>
    </source>
</evidence>
<evidence type="ECO:0000256" key="1">
    <source>
        <dbReference type="ARBA" id="ARBA00004191"/>
    </source>
</evidence>
<comment type="similarity">
    <text evidence="2 9">Belongs to the glycosyl hydrolase 28 family.</text>
</comment>
<dbReference type="Proteomes" id="UP000230069">
    <property type="component" value="Unassembled WGS sequence"/>
</dbReference>
<feature type="chain" id="PRO_5013666963" description="Polygalacturonase At3g15720" evidence="10">
    <location>
        <begin position="20"/>
        <end position="382"/>
    </location>
</feature>
<dbReference type="InterPro" id="IPR006626">
    <property type="entry name" value="PbH1"/>
</dbReference>
<dbReference type="GO" id="GO:0071555">
    <property type="term" value="P:cell wall organization"/>
    <property type="evidence" value="ECO:0007669"/>
    <property type="project" value="UniProtKB-KW"/>
</dbReference>
<feature type="signal peptide" evidence="10">
    <location>
        <begin position="1"/>
        <end position="19"/>
    </location>
</feature>
<dbReference type="PROSITE" id="PS00502">
    <property type="entry name" value="POLYGALACTURONASE"/>
    <property type="match status" value="1"/>
</dbReference>
<evidence type="ECO:0000256" key="9">
    <source>
        <dbReference type="RuleBase" id="RU361169"/>
    </source>
</evidence>
<dbReference type="InterPro" id="IPR012334">
    <property type="entry name" value="Pectin_lyas_fold"/>
</dbReference>
<evidence type="ECO:0000256" key="5">
    <source>
        <dbReference type="ARBA" id="ARBA00022801"/>
    </source>
</evidence>
<evidence type="ECO:0000256" key="10">
    <source>
        <dbReference type="SAM" id="SignalP"/>
    </source>
</evidence>
<accession>A0A2G5DG11</accession>
<comment type="subcellular location">
    <subcellularLocation>
        <location evidence="1">Secreted</location>
        <location evidence="1">Cell wall</location>
    </subcellularLocation>
</comment>
<dbReference type="SMART" id="SM00710">
    <property type="entry name" value="PbH1"/>
    <property type="match status" value="6"/>
</dbReference>
<dbReference type="InterPro" id="IPR000743">
    <property type="entry name" value="Glyco_hydro_28"/>
</dbReference>
<evidence type="ECO:0000256" key="7">
    <source>
        <dbReference type="ARBA" id="ARBA00023316"/>
    </source>
</evidence>
<dbReference type="Gene3D" id="2.160.20.10">
    <property type="entry name" value="Single-stranded right-handed beta-helix, Pectin lyase-like"/>
    <property type="match status" value="1"/>
</dbReference>
<dbReference type="FunCoup" id="A0A2G5DG11">
    <property type="interactions" value="68"/>
</dbReference>
<dbReference type="InterPro" id="IPR011050">
    <property type="entry name" value="Pectin_lyase_fold/virulence"/>
</dbReference>
<dbReference type="Pfam" id="PF00295">
    <property type="entry name" value="Glyco_hydro_28"/>
    <property type="match status" value="1"/>
</dbReference>